<reference evidence="2" key="3">
    <citation type="submission" date="2010-09" db="EMBL/GenBank/DDBJ databases">
        <title>Annotation of Gaeumannomyces graminis var. tritici R3-111a-1.</title>
        <authorList>
            <consortium name="The Broad Institute Genome Sequencing Platform"/>
            <person name="Ma L.-J."/>
            <person name="Dead R."/>
            <person name="Young S.K."/>
            <person name="Zeng Q."/>
            <person name="Gargeya S."/>
            <person name="Fitzgerald M."/>
            <person name="Haas B."/>
            <person name="Abouelleil A."/>
            <person name="Alvarado L."/>
            <person name="Arachchi H.M."/>
            <person name="Berlin A."/>
            <person name="Brown A."/>
            <person name="Chapman S.B."/>
            <person name="Chen Z."/>
            <person name="Dunbar C."/>
            <person name="Freedman E."/>
            <person name="Gearin G."/>
            <person name="Gellesch M."/>
            <person name="Goldberg J."/>
            <person name="Griggs A."/>
            <person name="Gujja S."/>
            <person name="Heiman D."/>
            <person name="Howarth C."/>
            <person name="Larson L."/>
            <person name="Lui A."/>
            <person name="MacDonald P.J.P."/>
            <person name="Mehta T."/>
            <person name="Montmayeur A."/>
            <person name="Murphy C."/>
            <person name="Neiman D."/>
            <person name="Pearson M."/>
            <person name="Priest M."/>
            <person name="Roberts A."/>
            <person name="Saif S."/>
            <person name="Shea T."/>
            <person name="Shenoy N."/>
            <person name="Sisk P."/>
            <person name="Stolte C."/>
            <person name="Sykes S."/>
            <person name="Yandava C."/>
            <person name="Wortman J."/>
            <person name="Nusbaum C."/>
            <person name="Birren B."/>
        </authorList>
    </citation>
    <scope>NUCLEOTIDE SEQUENCE</scope>
    <source>
        <strain evidence="2">R3-111a-1</strain>
    </source>
</reference>
<dbReference type="Pfam" id="PF14388">
    <property type="entry name" value="DUF4419"/>
    <property type="match status" value="1"/>
</dbReference>
<evidence type="ECO:0000313" key="3">
    <source>
        <dbReference type="EnsemblFungi" id="EJT78756"/>
    </source>
</evidence>
<evidence type="ECO:0000313" key="4">
    <source>
        <dbReference type="Proteomes" id="UP000006039"/>
    </source>
</evidence>
<dbReference type="HOGENOM" id="CLU_037155_3_0_1"/>
<dbReference type="STRING" id="644352.J3NRF0"/>
<feature type="signal peptide" evidence="1">
    <location>
        <begin position="1"/>
        <end position="20"/>
    </location>
</feature>
<evidence type="ECO:0008006" key="5">
    <source>
        <dbReference type="Google" id="ProtNLM"/>
    </source>
</evidence>
<proteinExistence type="predicted"/>
<keyword evidence="4" id="KW-1185">Reference proteome</keyword>
<dbReference type="InterPro" id="IPR025533">
    <property type="entry name" value="DUF4419"/>
</dbReference>
<evidence type="ECO:0000256" key="1">
    <source>
        <dbReference type="SAM" id="SignalP"/>
    </source>
</evidence>
<keyword evidence="1" id="KW-0732">Signal</keyword>
<dbReference type="eggNOG" id="ENOG502RPX4">
    <property type="taxonomic scope" value="Eukaryota"/>
</dbReference>
<sequence>MKSSSLAGLSALGLYTAAVAASITVLPGGEPKPYRGAGMALSRDEYFRMSAQNDFNNVTADIILSSHDQVAFGSSPSDGSGGGYRPSSDSFVRGAIEAWGQHLHLVVRPDEVWFTILTQMNFFMNAHAEAVRDLFVAHQGQEVVFVQACCTWADVLIRFQDEIQARVKTPWLRDWIAPNFTTTTAADGMTANVLMMGLTQAYFKFEGDVVCGLPSVTLLGERADWEALLAKLDRLADFGAEAAAYGERLRPILRRFVRTFEQPDSAETVKFWNNMVAATEFGVCGDPPYHVWGWITGFHYWDDRGRPVGRSVRDGAGKVTLDGVTYPRVDPRRLPVGYANVPFIMHKHGGMERFPASLVAGTLGKAVSEGPPAGYAEALLRTGRQGVSAVGVHSTLQPLSGWALYGPVDYNRTINRTMQDELATDVLASLGANFDATRCAARP</sequence>
<reference evidence="2" key="2">
    <citation type="submission" date="2010-07" db="EMBL/GenBank/DDBJ databases">
        <authorList>
            <consortium name="The Broad Institute Genome Sequencing Platform"/>
            <consortium name="Broad Institute Genome Sequencing Center for Infectious Disease"/>
            <person name="Ma L.-J."/>
            <person name="Dead R."/>
            <person name="Young S."/>
            <person name="Zeng Q."/>
            <person name="Koehrsen M."/>
            <person name="Alvarado L."/>
            <person name="Berlin A."/>
            <person name="Chapman S.B."/>
            <person name="Chen Z."/>
            <person name="Freedman E."/>
            <person name="Gellesch M."/>
            <person name="Goldberg J."/>
            <person name="Griggs A."/>
            <person name="Gujja S."/>
            <person name="Heilman E.R."/>
            <person name="Heiman D."/>
            <person name="Hepburn T."/>
            <person name="Howarth C."/>
            <person name="Jen D."/>
            <person name="Larson L."/>
            <person name="Mehta T."/>
            <person name="Neiman D."/>
            <person name="Pearson M."/>
            <person name="Roberts A."/>
            <person name="Saif S."/>
            <person name="Shea T."/>
            <person name="Shenoy N."/>
            <person name="Sisk P."/>
            <person name="Stolte C."/>
            <person name="Sykes S."/>
            <person name="Walk T."/>
            <person name="White J."/>
            <person name="Yandava C."/>
            <person name="Haas B."/>
            <person name="Nusbaum C."/>
            <person name="Birren B."/>
        </authorList>
    </citation>
    <scope>NUCLEOTIDE SEQUENCE</scope>
    <source>
        <strain evidence="2">R3-111a-1</strain>
    </source>
</reference>
<reference evidence="3" key="4">
    <citation type="journal article" date="2015" name="G3 (Bethesda)">
        <title>Genome sequences of three phytopathogenic species of the Magnaporthaceae family of fungi.</title>
        <authorList>
            <person name="Okagaki L.H."/>
            <person name="Nunes C.C."/>
            <person name="Sailsbery J."/>
            <person name="Clay B."/>
            <person name="Brown D."/>
            <person name="John T."/>
            <person name="Oh Y."/>
            <person name="Young N."/>
            <person name="Fitzgerald M."/>
            <person name="Haas B.J."/>
            <person name="Zeng Q."/>
            <person name="Young S."/>
            <person name="Adiconis X."/>
            <person name="Fan L."/>
            <person name="Levin J.Z."/>
            <person name="Mitchell T.K."/>
            <person name="Okubara P.A."/>
            <person name="Farman M.L."/>
            <person name="Kohn L.M."/>
            <person name="Birren B."/>
            <person name="Ma L.-J."/>
            <person name="Dean R.A."/>
        </authorList>
    </citation>
    <scope>NUCLEOTIDE SEQUENCE</scope>
    <source>
        <strain evidence="3">R3-111a-1</strain>
    </source>
</reference>
<dbReference type="PANTHER" id="PTHR31252:SF11">
    <property type="entry name" value="DUF4419 DOMAIN-CONTAINING PROTEIN"/>
    <property type="match status" value="1"/>
</dbReference>
<evidence type="ECO:0000313" key="2">
    <source>
        <dbReference type="EMBL" id="EJT78756.1"/>
    </source>
</evidence>
<dbReference type="Proteomes" id="UP000006039">
    <property type="component" value="Unassembled WGS sequence"/>
</dbReference>
<dbReference type="RefSeq" id="XP_009219901.1">
    <property type="nucleotide sequence ID" value="XM_009221637.1"/>
</dbReference>
<organism evidence="2">
    <name type="scientific">Gaeumannomyces tritici (strain R3-111a-1)</name>
    <name type="common">Wheat and barley take-all root rot fungus</name>
    <name type="synonym">Gaeumannomyces graminis var. tritici</name>
    <dbReference type="NCBI Taxonomy" id="644352"/>
    <lineage>
        <taxon>Eukaryota</taxon>
        <taxon>Fungi</taxon>
        <taxon>Dikarya</taxon>
        <taxon>Ascomycota</taxon>
        <taxon>Pezizomycotina</taxon>
        <taxon>Sordariomycetes</taxon>
        <taxon>Sordariomycetidae</taxon>
        <taxon>Magnaporthales</taxon>
        <taxon>Magnaporthaceae</taxon>
        <taxon>Gaeumannomyces</taxon>
    </lineage>
</organism>
<reference evidence="3" key="5">
    <citation type="submission" date="2018-04" db="UniProtKB">
        <authorList>
            <consortium name="EnsemblFungi"/>
        </authorList>
    </citation>
    <scope>IDENTIFICATION</scope>
    <source>
        <strain evidence="3">R3-111a-1</strain>
    </source>
</reference>
<protein>
    <recommendedName>
        <fullName evidence="5">DUF4419 domain-containing protein</fullName>
    </recommendedName>
</protein>
<dbReference type="EnsemblFungi" id="EJT78756">
    <property type="protein sequence ID" value="EJT78756"/>
    <property type="gene ID" value="GGTG_03854"/>
</dbReference>
<dbReference type="AlphaFoldDB" id="J3NRF0"/>
<dbReference type="PANTHER" id="PTHR31252">
    <property type="entry name" value="DUF4419 DOMAIN-CONTAINING PROTEIN"/>
    <property type="match status" value="1"/>
</dbReference>
<reference evidence="4" key="1">
    <citation type="submission" date="2010-07" db="EMBL/GenBank/DDBJ databases">
        <title>The genome sequence of Gaeumannomyces graminis var. tritici strain R3-111a-1.</title>
        <authorList>
            <consortium name="The Broad Institute Genome Sequencing Platform"/>
            <person name="Ma L.-J."/>
            <person name="Dead R."/>
            <person name="Young S."/>
            <person name="Zeng Q."/>
            <person name="Koehrsen M."/>
            <person name="Alvarado L."/>
            <person name="Berlin A."/>
            <person name="Chapman S.B."/>
            <person name="Chen Z."/>
            <person name="Freedman E."/>
            <person name="Gellesch M."/>
            <person name="Goldberg J."/>
            <person name="Griggs A."/>
            <person name="Gujja S."/>
            <person name="Heilman E.R."/>
            <person name="Heiman D."/>
            <person name="Hepburn T."/>
            <person name="Howarth C."/>
            <person name="Jen D."/>
            <person name="Larson L."/>
            <person name="Mehta T."/>
            <person name="Neiman D."/>
            <person name="Pearson M."/>
            <person name="Roberts A."/>
            <person name="Saif S."/>
            <person name="Shea T."/>
            <person name="Shenoy N."/>
            <person name="Sisk P."/>
            <person name="Stolte C."/>
            <person name="Sykes S."/>
            <person name="Walk T."/>
            <person name="White J."/>
            <person name="Yandava C."/>
            <person name="Haas B."/>
            <person name="Nusbaum C."/>
            <person name="Birren B."/>
        </authorList>
    </citation>
    <scope>NUCLEOTIDE SEQUENCE [LARGE SCALE GENOMIC DNA]</scope>
    <source>
        <strain evidence="4">R3-111a-1</strain>
    </source>
</reference>
<dbReference type="GeneID" id="20344312"/>
<feature type="chain" id="PRO_5015094412" description="DUF4419 domain-containing protein" evidence="1">
    <location>
        <begin position="21"/>
        <end position="443"/>
    </location>
</feature>
<dbReference type="EMBL" id="GL385396">
    <property type="protein sequence ID" value="EJT78756.1"/>
    <property type="molecule type" value="Genomic_DNA"/>
</dbReference>
<dbReference type="VEuPathDB" id="FungiDB:GGTG_03854"/>
<name>J3NRF0_GAET3</name>
<gene>
    <name evidence="3" type="primary">20344312</name>
    <name evidence="2" type="ORF">GGTG_03854</name>
</gene>
<dbReference type="OrthoDB" id="9978173at2759"/>
<accession>J3NRF0</accession>